<dbReference type="VEuPathDB" id="CryptoDB:Cvel_15806"/>
<gene>
    <name evidence="1" type="ORF">Cvel_15806</name>
</gene>
<accession>A0A0G4F8N6</accession>
<dbReference type="AlphaFoldDB" id="A0A0G4F8N6"/>
<proteinExistence type="predicted"/>
<protein>
    <submittedName>
        <fullName evidence="1">Uncharacterized protein</fullName>
    </submittedName>
</protein>
<organism evidence="1">
    <name type="scientific">Chromera velia CCMP2878</name>
    <dbReference type="NCBI Taxonomy" id="1169474"/>
    <lineage>
        <taxon>Eukaryota</taxon>
        <taxon>Sar</taxon>
        <taxon>Alveolata</taxon>
        <taxon>Colpodellida</taxon>
        <taxon>Chromeraceae</taxon>
        <taxon>Chromera</taxon>
    </lineage>
</organism>
<dbReference type="EMBL" id="CDMZ01000206">
    <property type="protein sequence ID" value="CEM09113.1"/>
    <property type="molecule type" value="Genomic_DNA"/>
</dbReference>
<name>A0A0G4F8N6_9ALVE</name>
<reference evidence="1" key="1">
    <citation type="submission" date="2014-11" db="EMBL/GenBank/DDBJ databases">
        <authorList>
            <person name="Otto D Thomas"/>
            <person name="Naeem Raeece"/>
        </authorList>
    </citation>
    <scope>NUCLEOTIDE SEQUENCE</scope>
</reference>
<dbReference type="PhylomeDB" id="A0A0G4F8N6"/>
<sequence>MQSSRVWLFHGGSFDNLKGRGFLRITDGGKYDQQQCTFDHDSFLGRHIGKALLFAWLEARASRGPNLLQSLQTLQTQQSPNHLAEWKMLQKCREFFRHVPGGVEVRDAPHASLPYDIEIRLSACPDMPWQRVQLKSASWTGRSHLAYVRVCKKRAMQTMPYDEADFDFLLVSPPQNMRPSTSKNNTATCPLDPEPTDRWRYFYFVEMEELVNSGVVSSERKRVGGVTGLSLDFQDTSFLRRGFRPLRFLRWRLDTSFPAVAGERFARLLSRGARGKSATCQQLEKIGGVLPLQCEGRQETQPSTPIRNEHTNFAEITMSLPAQAKLLPNPRCTSLPQIDSQLPSLGSAALTLEARESAPRDPPLCTGIDGLTLRDRYSLERAAFHLLRQSFPRSEHFDGLEEPAVPLPPFARVDLAVRPFGCKEDLWLPVQVKSTAHRSKWQKATSALWDFHGVRGYEGVVVCISLERPVHEKEVPERPKVWVFFGSRFDSFCSPGRLAITEDGKHDTEATRCSFGEGRFEGSHIGRRLSSIWFQAKKGLGVCRLRDLYTLQIQQSPNHLAEWRMLQNCLELFKSVPGGVDVREAPWPFDPHDIEIRLRHASHHFKKVQLKSAIWFSQSRVRPGVAFVNFNKKVRGVVKAYEEGDFQFLLVAPPKNLGALSQKPPKEPADAEKDPLVIIEKWQSARYLYVIPEKFLIDEGVVASKEKASCGLKGFLLDFSSMPVAKKDTRMARLLQWRLNTSDKQGFGKQLKKLFDED</sequence>
<evidence type="ECO:0000313" key="1">
    <source>
        <dbReference type="EMBL" id="CEM09113.1"/>
    </source>
</evidence>